<dbReference type="InterPro" id="IPR000719">
    <property type="entry name" value="Prot_kinase_dom"/>
</dbReference>
<dbReference type="InterPro" id="IPR011009">
    <property type="entry name" value="Kinase-like_dom_sf"/>
</dbReference>
<dbReference type="PROSITE" id="PS50011">
    <property type="entry name" value="PROTEIN_KINASE_DOM"/>
    <property type="match status" value="1"/>
</dbReference>
<keyword evidence="4" id="KW-0418">Kinase</keyword>
<keyword evidence="5" id="KW-0067">ATP-binding</keyword>
<evidence type="ECO:0000256" key="2">
    <source>
        <dbReference type="ARBA" id="ARBA00022679"/>
    </source>
</evidence>
<dbReference type="Proteomes" id="UP001642540">
    <property type="component" value="Unassembled WGS sequence"/>
</dbReference>
<gene>
    <name evidence="7" type="ORF">ODALV1_LOCUS19121</name>
</gene>
<keyword evidence="3" id="KW-0547">Nucleotide-binding</keyword>
<name>A0ABP1R8L3_9HEXA</name>
<evidence type="ECO:0000313" key="7">
    <source>
        <dbReference type="EMBL" id="CAL8120878.1"/>
    </source>
</evidence>
<dbReference type="PROSITE" id="PS00108">
    <property type="entry name" value="PROTEIN_KINASE_ST"/>
    <property type="match status" value="1"/>
</dbReference>
<evidence type="ECO:0000256" key="3">
    <source>
        <dbReference type="ARBA" id="ARBA00022741"/>
    </source>
</evidence>
<dbReference type="InterPro" id="IPR050494">
    <property type="entry name" value="Ser_Thr_dual-spec_kinase"/>
</dbReference>
<dbReference type="PANTHER" id="PTHR24058">
    <property type="entry name" value="DUAL SPECIFICITY PROTEIN KINASE"/>
    <property type="match status" value="1"/>
</dbReference>
<accession>A0ABP1R8L3</accession>
<dbReference type="SUPFAM" id="SSF56112">
    <property type="entry name" value="Protein kinase-like (PK-like)"/>
    <property type="match status" value="1"/>
</dbReference>
<reference evidence="7 8" key="1">
    <citation type="submission" date="2024-08" db="EMBL/GenBank/DDBJ databases">
        <authorList>
            <person name="Cucini C."/>
            <person name="Frati F."/>
        </authorList>
    </citation>
    <scope>NUCLEOTIDE SEQUENCE [LARGE SCALE GENOMIC DNA]</scope>
</reference>
<evidence type="ECO:0000256" key="1">
    <source>
        <dbReference type="ARBA" id="ARBA00022527"/>
    </source>
</evidence>
<sequence>MFITMGEKRVLVPSDLSEINIITQKRPRHTAKPLTLKQICTIGMLIKDRYAVQKVIGEGTFGKVLKVTDTKTKKLHAMKIIKDTCEFGLPGFFSEHDVLEKIKTMDPTNISRLIILESTYVIGRHLVLLFELYPISLCEYIEKTEEGADFMDIKIVTYQILQALGFLTKLCLCHGDLKLENIMIVDESTLQIKVIDLGCAFKVHTHPYQIFQTKYYRAPEVTLEAYYDNAVDIWSLACIMFEMRTKSPLFECENEVEHLRKMMEVLGLPPKCLLREGSRTDTFFEGGKRSHFIDKSNLTPKSRSIYKMLCKHQTGEYVPWRYCSGDLRSFVELLGKMLNYDRKYRMKVDEAMKHRFFKSVANEFENGGVYSKTT</sequence>
<evidence type="ECO:0000256" key="5">
    <source>
        <dbReference type="ARBA" id="ARBA00022840"/>
    </source>
</evidence>
<dbReference type="PANTHER" id="PTHR24058:SF130">
    <property type="entry name" value="SERINE_THREONINE PROTEIN KINASES-RELATED"/>
    <property type="match status" value="1"/>
</dbReference>
<organism evidence="7 8">
    <name type="scientific">Orchesella dallaii</name>
    <dbReference type="NCBI Taxonomy" id="48710"/>
    <lineage>
        <taxon>Eukaryota</taxon>
        <taxon>Metazoa</taxon>
        <taxon>Ecdysozoa</taxon>
        <taxon>Arthropoda</taxon>
        <taxon>Hexapoda</taxon>
        <taxon>Collembola</taxon>
        <taxon>Entomobryomorpha</taxon>
        <taxon>Entomobryoidea</taxon>
        <taxon>Orchesellidae</taxon>
        <taxon>Orchesellinae</taxon>
        <taxon>Orchesella</taxon>
    </lineage>
</organism>
<dbReference type="SMART" id="SM00220">
    <property type="entry name" value="S_TKc"/>
    <property type="match status" value="1"/>
</dbReference>
<evidence type="ECO:0000256" key="4">
    <source>
        <dbReference type="ARBA" id="ARBA00022777"/>
    </source>
</evidence>
<evidence type="ECO:0000313" key="8">
    <source>
        <dbReference type="Proteomes" id="UP001642540"/>
    </source>
</evidence>
<evidence type="ECO:0000259" key="6">
    <source>
        <dbReference type="PROSITE" id="PS50011"/>
    </source>
</evidence>
<dbReference type="Gene3D" id="1.10.510.10">
    <property type="entry name" value="Transferase(Phosphotransferase) domain 1"/>
    <property type="match status" value="1"/>
</dbReference>
<comment type="caution">
    <text evidence="7">The sequence shown here is derived from an EMBL/GenBank/DDBJ whole genome shotgun (WGS) entry which is preliminary data.</text>
</comment>
<keyword evidence="1" id="KW-0723">Serine/threonine-protein kinase</keyword>
<feature type="domain" description="Protein kinase" evidence="6">
    <location>
        <begin position="50"/>
        <end position="357"/>
    </location>
</feature>
<dbReference type="EMBL" id="CAXLJM020000064">
    <property type="protein sequence ID" value="CAL8120878.1"/>
    <property type="molecule type" value="Genomic_DNA"/>
</dbReference>
<proteinExistence type="predicted"/>
<dbReference type="Gene3D" id="3.30.200.20">
    <property type="entry name" value="Phosphorylase Kinase, domain 1"/>
    <property type="match status" value="1"/>
</dbReference>
<keyword evidence="2" id="KW-0808">Transferase</keyword>
<dbReference type="InterPro" id="IPR008271">
    <property type="entry name" value="Ser/Thr_kinase_AS"/>
</dbReference>
<dbReference type="Pfam" id="PF00069">
    <property type="entry name" value="Pkinase"/>
    <property type="match status" value="1"/>
</dbReference>
<keyword evidence="8" id="KW-1185">Reference proteome</keyword>
<protein>
    <recommendedName>
        <fullName evidence="6">Protein kinase domain-containing protein</fullName>
    </recommendedName>
</protein>